<dbReference type="InterPro" id="IPR036322">
    <property type="entry name" value="WD40_repeat_dom_sf"/>
</dbReference>
<keyword evidence="3" id="KW-1185">Reference proteome</keyword>
<dbReference type="InterPro" id="IPR057780">
    <property type="entry name" value="Beta-prop_Vps41"/>
</dbReference>
<dbReference type="Pfam" id="PF23411">
    <property type="entry name" value="Beta-prop_Vps41"/>
    <property type="match status" value="1"/>
</dbReference>
<proteinExistence type="predicted"/>
<sequence length="649" mass="73956">MVELFTFAVYAQAFSQELIRQDDIITSAAISQKYVALGTNKGFIHLLNIQAKEAELIGPYTKIKHVATQGNLVACCTENKVIAYDSEQAAEVMNVDVANPMKVGIANKDLGQLAIICATETELILMQKGWVRVSKRAVKSGINGLKDMIIHHHLVCFSLNSKVEFFNLLQEKTTHSLTIADNSKCLIHWASAAMCFVSAGTAVHVLEYSQNQGFDTFRHIKSIMTSTIPIAIGSFNQLYLLEIDTNNLSVYSLQQELTFAAKAPVNKFLLSYNQSNSPFYLVGETEIYKISPLTAKDKLLHLIEKKKYNQAYELASKFKLDRIPIMESQVVGLIQNNSMHEASQLAIGIPYSSQVWNFIIQEFLLKKMVCLIVMNMPLPEDEKMLEEILTQVLDHKELIQFQYIIDKIPPHVVTKAVFLYKSIPKLFQDEVNSYFLKHGKIIEALEISLEVRSHHCFKILSEHPDTIEFVGSNPSYISILFEIDKTKASEYFKVKKEKIKYEDLVDNFDLRLKHIGQFPELWKQTFSEAKDNFTKKKAVIGALKYHPNPVEFIQEIDIEGCDDEIKNLIMSLGSYLKAYTAASRSAKKEIPEYFKMLYEEILQPYVIDETFLCQKCAGPLEGFPFILRRCGHHTHKKCAETCIFCKNLF</sequence>
<feature type="domain" description="Vps41 beta-propeller" evidence="1">
    <location>
        <begin position="21"/>
        <end position="208"/>
    </location>
</feature>
<dbReference type="Proteomes" id="UP001162131">
    <property type="component" value="Unassembled WGS sequence"/>
</dbReference>
<accession>A0AAU9I6J5</accession>
<dbReference type="SUPFAM" id="SSF50978">
    <property type="entry name" value="WD40 repeat-like"/>
    <property type="match status" value="1"/>
</dbReference>
<dbReference type="AlphaFoldDB" id="A0AAU9I6J5"/>
<comment type="caution">
    <text evidence="2">The sequence shown here is derived from an EMBL/GenBank/DDBJ whole genome shotgun (WGS) entry which is preliminary data.</text>
</comment>
<protein>
    <recommendedName>
        <fullName evidence="1">Vps41 beta-propeller domain-containing protein</fullName>
    </recommendedName>
</protein>
<dbReference type="EMBL" id="CAJZBQ010000003">
    <property type="protein sequence ID" value="CAG9310983.1"/>
    <property type="molecule type" value="Genomic_DNA"/>
</dbReference>
<gene>
    <name evidence="2" type="ORF">BSTOLATCC_MIC2693</name>
</gene>
<name>A0AAU9I6J5_9CILI</name>
<evidence type="ECO:0000313" key="2">
    <source>
        <dbReference type="EMBL" id="CAG9310983.1"/>
    </source>
</evidence>
<evidence type="ECO:0000259" key="1">
    <source>
        <dbReference type="Pfam" id="PF23411"/>
    </source>
</evidence>
<reference evidence="2" key="1">
    <citation type="submission" date="2021-09" db="EMBL/GenBank/DDBJ databases">
        <authorList>
            <consortium name="AG Swart"/>
            <person name="Singh M."/>
            <person name="Singh A."/>
            <person name="Seah K."/>
            <person name="Emmerich C."/>
        </authorList>
    </citation>
    <scope>NUCLEOTIDE SEQUENCE</scope>
    <source>
        <strain evidence="2">ATCC30299</strain>
    </source>
</reference>
<evidence type="ECO:0000313" key="3">
    <source>
        <dbReference type="Proteomes" id="UP001162131"/>
    </source>
</evidence>
<organism evidence="2 3">
    <name type="scientific">Blepharisma stoltei</name>
    <dbReference type="NCBI Taxonomy" id="1481888"/>
    <lineage>
        <taxon>Eukaryota</taxon>
        <taxon>Sar</taxon>
        <taxon>Alveolata</taxon>
        <taxon>Ciliophora</taxon>
        <taxon>Postciliodesmatophora</taxon>
        <taxon>Heterotrichea</taxon>
        <taxon>Heterotrichida</taxon>
        <taxon>Blepharismidae</taxon>
        <taxon>Blepharisma</taxon>
    </lineage>
</organism>